<dbReference type="CDD" id="cd09634">
    <property type="entry name" value="Cas1_I-II-III"/>
    <property type="match status" value="1"/>
</dbReference>
<keyword evidence="5 10" id="KW-0460">Magnesium</keyword>
<feature type="binding site" evidence="10">
    <location>
        <position position="237"/>
    </location>
    <ligand>
        <name>Mn(2+)</name>
        <dbReference type="ChEBI" id="CHEBI:29035"/>
    </ligand>
</feature>
<keyword evidence="7 10" id="KW-0238">DNA-binding</keyword>
<evidence type="ECO:0000256" key="10">
    <source>
        <dbReference type="HAMAP-Rule" id="MF_01470"/>
    </source>
</evidence>
<dbReference type="Gene3D" id="1.20.120.920">
    <property type="entry name" value="CRISPR-associated endonuclease Cas1, C-terminal domain"/>
    <property type="match status" value="1"/>
</dbReference>
<dbReference type="InterPro" id="IPR042206">
    <property type="entry name" value="CRISPR-assoc_Cas1_C"/>
</dbReference>
<evidence type="ECO:0000256" key="8">
    <source>
        <dbReference type="ARBA" id="ARBA00023211"/>
    </source>
</evidence>
<feature type="binding site" evidence="10">
    <location>
        <position position="222"/>
    </location>
    <ligand>
        <name>Mn(2+)</name>
        <dbReference type="ChEBI" id="CHEBI:29035"/>
    </ligand>
</feature>
<evidence type="ECO:0000256" key="2">
    <source>
        <dbReference type="ARBA" id="ARBA00022723"/>
    </source>
</evidence>
<keyword evidence="3 10" id="KW-0255">Endonuclease</keyword>
<comment type="function">
    <text evidence="10">CRISPR (clustered regularly interspaced short palindromic repeat), is an adaptive immune system that provides protection against mobile genetic elements (viruses, transposable elements and conjugative plasmids). CRISPR clusters contain spacers, sequences complementary to antecedent mobile elements, and target invading nucleic acids. CRISPR clusters are transcribed and processed into CRISPR RNA (crRNA). Acts as a dsDNA endonuclease. Involved in the integration of spacer DNA into the CRISPR cassette.</text>
</comment>
<dbReference type="InterPro" id="IPR002729">
    <property type="entry name" value="CRISPR-assoc_Cas1"/>
</dbReference>
<keyword evidence="4 10" id="KW-0378">Hydrolase</keyword>
<comment type="caution">
    <text evidence="11">The sequence shown here is derived from an EMBL/GenBank/DDBJ whole genome shotgun (WGS) entry which is preliminary data.</text>
</comment>
<keyword evidence="1 10" id="KW-0540">Nuclease</keyword>
<evidence type="ECO:0000256" key="3">
    <source>
        <dbReference type="ARBA" id="ARBA00022759"/>
    </source>
</evidence>
<evidence type="ECO:0000256" key="9">
    <source>
        <dbReference type="ARBA" id="ARBA00038592"/>
    </source>
</evidence>
<dbReference type="EMBL" id="JADEVV010000031">
    <property type="protein sequence ID" value="MBE9254471.1"/>
    <property type="molecule type" value="Genomic_DNA"/>
</dbReference>
<evidence type="ECO:0000256" key="1">
    <source>
        <dbReference type="ARBA" id="ARBA00022722"/>
    </source>
</evidence>
<keyword evidence="2 10" id="KW-0479">Metal-binding</keyword>
<gene>
    <name evidence="10 11" type="primary">cas1</name>
    <name evidence="11" type="ORF">IQ217_11585</name>
</gene>
<evidence type="ECO:0000313" key="11">
    <source>
        <dbReference type="EMBL" id="MBE9254471.1"/>
    </source>
</evidence>
<comment type="similarity">
    <text evidence="10">Belongs to the CRISPR-associated endonuclease Cas1 family.</text>
</comment>
<dbReference type="Proteomes" id="UP000658720">
    <property type="component" value="Unassembled WGS sequence"/>
</dbReference>
<dbReference type="RefSeq" id="WP_194020057.1">
    <property type="nucleotide sequence ID" value="NZ_JADEVV010000031.1"/>
</dbReference>
<evidence type="ECO:0000256" key="5">
    <source>
        <dbReference type="ARBA" id="ARBA00022842"/>
    </source>
</evidence>
<dbReference type="PANTHER" id="PTHR34353:SF2">
    <property type="entry name" value="CRISPR-ASSOCIATED ENDONUCLEASE CAS1 1"/>
    <property type="match status" value="1"/>
</dbReference>
<accession>A0ABR9VTV3</accession>
<proteinExistence type="inferred from homology"/>
<dbReference type="PANTHER" id="PTHR34353">
    <property type="entry name" value="CRISPR-ASSOCIATED ENDONUCLEASE CAS1 1"/>
    <property type="match status" value="1"/>
</dbReference>
<dbReference type="InterPro" id="IPR042211">
    <property type="entry name" value="CRISPR-assoc_Cas1_N"/>
</dbReference>
<dbReference type="HAMAP" id="MF_01470">
    <property type="entry name" value="Cas1"/>
    <property type="match status" value="1"/>
</dbReference>
<dbReference type="Pfam" id="PF01867">
    <property type="entry name" value="Cas_Cas1"/>
    <property type="match status" value="1"/>
</dbReference>
<dbReference type="InterPro" id="IPR050646">
    <property type="entry name" value="Cas1"/>
</dbReference>
<comment type="cofactor">
    <cofactor evidence="10">
        <name>Mg(2+)</name>
        <dbReference type="ChEBI" id="CHEBI:18420"/>
    </cofactor>
    <cofactor evidence="10">
        <name>Mn(2+)</name>
        <dbReference type="ChEBI" id="CHEBI:29035"/>
    </cofactor>
</comment>
<keyword evidence="12" id="KW-1185">Reference proteome</keyword>
<dbReference type="GO" id="GO:0004519">
    <property type="term" value="F:endonuclease activity"/>
    <property type="evidence" value="ECO:0007669"/>
    <property type="project" value="UniProtKB-KW"/>
</dbReference>
<dbReference type="Gene3D" id="3.100.10.20">
    <property type="entry name" value="CRISPR-associated endonuclease Cas1, N-terminal domain"/>
    <property type="match status" value="1"/>
</dbReference>
<evidence type="ECO:0000256" key="4">
    <source>
        <dbReference type="ARBA" id="ARBA00022801"/>
    </source>
</evidence>
<evidence type="ECO:0000256" key="7">
    <source>
        <dbReference type="ARBA" id="ARBA00023125"/>
    </source>
</evidence>
<dbReference type="EC" id="3.1.-.-" evidence="10"/>
<organism evidence="11 12">
    <name type="scientific">Synechocystis salina LEGE 00031</name>
    <dbReference type="NCBI Taxonomy" id="1828736"/>
    <lineage>
        <taxon>Bacteria</taxon>
        <taxon>Bacillati</taxon>
        <taxon>Cyanobacteriota</taxon>
        <taxon>Cyanophyceae</taxon>
        <taxon>Synechococcales</taxon>
        <taxon>Merismopediaceae</taxon>
        <taxon>Synechocystis</taxon>
    </lineage>
</organism>
<name>A0ABR9VTV3_9SYNC</name>
<dbReference type="NCBIfam" id="TIGR00287">
    <property type="entry name" value="cas1"/>
    <property type="match status" value="1"/>
</dbReference>
<keyword evidence="6 10" id="KW-0051">Antiviral defense</keyword>
<sequence>MKTLYVSQSDCYVCLKKEFLLVKRQDQTLAEVQLPFLEQVLIFGKAQITTQAIHACLGRNIPILYLSRMGFCYGRIIAIERGYRHLTRYQQELGWEQRLITARTIVAAKVKNSRVFLQRQHRKQPTPALQLAIDGLKHFVELAAKAEHLQQLLGYEGTAANLYFQAWADCIENSDFIFFGRSRRPPGNPVNAMLSFGYQVLWNHLLTLIELQGLDPYQACLHQGSERHAALASDLIEEFRAPIVDSLVLYMINRRLINAGEDFVFQNGGCFLNSSGRRKWLGAFVGRMEEVLSFNQGDFPRWHCLIDQVKKYKAFVYSPSNSYSPFLIR</sequence>
<evidence type="ECO:0000256" key="6">
    <source>
        <dbReference type="ARBA" id="ARBA00023118"/>
    </source>
</evidence>
<reference evidence="11 12" key="1">
    <citation type="submission" date="2020-10" db="EMBL/GenBank/DDBJ databases">
        <authorList>
            <person name="Castelo-Branco R."/>
            <person name="Eusebio N."/>
            <person name="Adriana R."/>
            <person name="Vieira A."/>
            <person name="Brugerolle De Fraissinette N."/>
            <person name="Rezende De Castro R."/>
            <person name="Schneider M.P."/>
            <person name="Vasconcelos V."/>
            <person name="Leao P.N."/>
        </authorList>
    </citation>
    <scope>NUCLEOTIDE SEQUENCE [LARGE SCALE GENOMIC DNA]</scope>
    <source>
        <strain evidence="11 12">LEGE 00031</strain>
    </source>
</reference>
<feature type="binding site" evidence="10">
    <location>
        <position position="156"/>
    </location>
    <ligand>
        <name>Mn(2+)</name>
        <dbReference type="ChEBI" id="CHEBI:29035"/>
    </ligand>
</feature>
<comment type="subunit">
    <text evidence="9 10">Homodimer, forms a heterotetramer with a Cas2 homodimer.</text>
</comment>
<protein>
    <recommendedName>
        <fullName evidence="10">CRISPR-associated endonuclease Cas1</fullName>
        <ecNumber evidence="10">3.1.-.-</ecNumber>
    </recommendedName>
</protein>
<keyword evidence="8 10" id="KW-0464">Manganese</keyword>
<evidence type="ECO:0000313" key="12">
    <source>
        <dbReference type="Proteomes" id="UP000658720"/>
    </source>
</evidence>